<evidence type="ECO:0000256" key="4">
    <source>
        <dbReference type="ARBA" id="ARBA00022692"/>
    </source>
</evidence>
<dbReference type="InterPro" id="IPR039309">
    <property type="entry name" value="BT1"/>
</dbReference>
<accession>A0A812NNB5</accession>
<dbReference type="InterPro" id="IPR036259">
    <property type="entry name" value="MFS_trans_sf"/>
</dbReference>
<dbReference type="SUPFAM" id="SSF103473">
    <property type="entry name" value="MFS general substrate transporter"/>
    <property type="match status" value="1"/>
</dbReference>
<dbReference type="EMBL" id="CAJNJA010012586">
    <property type="protein sequence ID" value="CAE7300074.1"/>
    <property type="molecule type" value="Genomic_DNA"/>
</dbReference>
<feature type="transmembrane region" description="Helical" evidence="8">
    <location>
        <begin position="43"/>
        <end position="61"/>
    </location>
</feature>
<dbReference type="OrthoDB" id="754047at2759"/>
<dbReference type="AlphaFoldDB" id="A0A812NNB5"/>
<sequence>MPLLAHSHDRCTVFEVDGLRLICVVCIGLTACGLISSSTRVNAIAATIAFFVVGFFFSVFLSPAIARFNLWSLLQTSLSLSTSGAAFYFMTDTEEQYKEGPHFTPLYYNSVIGTVGAVMSLVGVATFQRYFSTYRYRNLLLVTNIAFCLMNALDTVLFKRLNVSMGIPDHAFVLGTSCMQNVLMQWQWMPQVIILSYFCPRGMEATMYALLAGCHNLGNTIASCWGALLLEMLDVNPTGGVGESAQFENLWKASLLASLMPIITVVALFQFIPDVKQGDPVVDPNAEATQGSLWRQYWAVVPAPLVLQSCGPSLYELRLLQEPPDVLQSKALGARQQARHAATMPNPAQEATGNELNHHFRN</sequence>
<evidence type="ECO:0000256" key="2">
    <source>
        <dbReference type="ARBA" id="ARBA00007015"/>
    </source>
</evidence>
<evidence type="ECO:0000313" key="9">
    <source>
        <dbReference type="EMBL" id="CAE7300074.1"/>
    </source>
</evidence>
<feature type="transmembrane region" description="Helical" evidence="8">
    <location>
        <begin position="106"/>
        <end position="127"/>
    </location>
</feature>
<dbReference type="GO" id="GO:0016020">
    <property type="term" value="C:membrane"/>
    <property type="evidence" value="ECO:0007669"/>
    <property type="project" value="UniProtKB-SubCell"/>
</dbReference>
<keyword evidence="4 8" id="KW-0812">Transmembrane</keyword>
<feature type="transmembrane region" description="Helical" evidence="8">
    <location>
        <begin position="139"/>
        <end position="158"/>
    </location>
</feature>
<feature type="transmembrane region" description="Helical" evidence="8">
    <location>
        <begin position="68"/>
        <end position="90"/>
    </location>
</feature>
<dbReference type="Pfam" id="PF03092">
    <property type="entry name" value="BT1"/>
    <property type="match status" value="1"/>
</dbReference>
<dbReference type="Proteomes" id="UP000601435">
    <property type="component" value="Unassembled WGS sequence"/>
</dbReference>
<protein>
    <submittedName>
        <fullName evidence="9">Uncharacterized protein</fullName>
    </submittedName>
</protein>
<evidence type="ECO:0000313" key="10">
    <source>
        <dbReference type="Proteomes" id="UP000601435"/>
    </source>
</evidence>
<dbReference type="PANTHER" id="PTHR31585:SF0">
    <property type="entry name" value="FOLATE-BIOPTERIN TRANSPORTER 1, CHLOROPLASTIC"/>
    <property type="match status" value="1"/>
</dbReference>
<evidence type="ECO:0000256" key="1">
    <source>
        <dbReference type="ARBA" id="ARBA00004141"/>
    </source>
</evidence>
<comment type="subcellular location">
    <subcellularLocation>
        <location evidence="1">Membrane</location>
        <topology evidence="1">Multi-pass membrane protein</topology>
    </subcellularLocation>
</comment>
<organism evidence="9 10">
    <name type="scientific">Symbiodinium necroappetens</name>
    <dbReference type="NCBI Taxonomy" id="1628268"/>
    <lineage>
        <taxon>Eukaryota</taxon>
        <taxon>Sar</taxon>
        <taxon>Alveolata</taxon>
        <taxon>Dinophyceae</taxon>
        <taxon>Suessiales</taxon>
        <taxon>Symbiodiniaceae</taxon>
        <taxon>Symbiodinium</taxon>
    </lineage>
</organism>
<dbReference type="PANTHER" id="PTHR31585">
    <property type="entry name" value="FOLATE-BIOPTERIN TRANSPORTER 1, CHLOROPLASTIC"/>
    <property type="match status" value="1"/>
</dbReference>
<feature type="transmembrane region" description="Helical" evidence="8">
    <location>
        <begin position="21"/>
        <end position="37"/>
    </location>
</feature>
<name>A0A812NNB5_9DINO</name>
<evidence type="ECO:0000256" key="3">
    <source>
        <dbReference type="ARBA" id="ARBA00022448"/>
    </source>
</evidence>
<evidence type="ECO:0000256" key="6">
    <source>
        <dbReference type="ARBA" id="ARBA00023136"/>
    </source>
</evidence>
<evidence type="ECO:0000256" key="8">
    <source>
        <dbReference type="SAM" id="Phobius"/>
    </source>
</evidence>
<feature type="region of interest" description="Disordered" evidence="7">
    <location>
        <begin position="332"/>
        <end position="362"/>
    </location>
</feature>
<comment type="similarity">
    <text evidence="2">Belongs to the major facilitator superfamily. Folate-biopterin transporter (TC 2.A.71) family.</text>
</comment>
<reference evidence="9" key="1">
    <citation type="submission" date="2021-02" db="EMBL/GenBank/DDBJ databases">
        <authorList>
            <person name="Dougan E. K."/>
            <person name="Rhodes N."/>
            <person name="Thang M."/>
            <person name="Chan C."/>
        </authorList>
    </citation>
    <scope>NUCLEOTIDE SEQUENCE</scope>
</reference>
<evidence type="ECO:0000256" key="5">
    <source>
        <dbReference type="ARBA" id="ARBA00022989"/>
    </source>
</evidence>
<keyword evidence="6 8" id="KW-0472">Membrane</keyword>
<proteinExistence type="inferred from homology"/>
<keyword evidence="10" id="KW-1185">Reference proteome</keyword>
<evidence type="ECO:0000256" key="7">
    <source>
        <dbReference type="SAM" id="MobiDB-lite"/>
    </source>
</evidence>
<comment type="caution">
    <text evidence="9">The sequence shown here is derived from an EMBL/GenBank/DDBJ whole genome shotgun (WGS) entry which is preliminary data.</text>
</comment>
<keyword evidence="5 8" id="KW-1133">Transmembrane helix</keyword>
<keyword evidence="3" id="KW-0813">Transport</keyword>
<gene>
    <name evidence="9" type="ORF">SNEC2469_LOCUS7402</name>
</gene>